<evidence type="ECO:0000259" key="11">
    <source>
        <dbReference type="PROSITE" id="PS50067"/>
    </source>
</evidence>
<evidence type="ECO:0000256" key="5">
    <source>
        <dbReference type="ARBA" id="ARBA00022840"/>
    </source>
</evidence>
<evidence type="ECO:0000256" key="1">
    <source>
        <dbReference type="ARBA" id="ARBA00004245"/>
    </source>
</evidence>
<keyword evidence="7 9" id="KW-0505">Motor protein</keyword>
<evidence type="ECO:0000313" key="12">
    <source>
        <dbReference type="EMBL" id="EGB02401.1"/>
    </source>
</evidence>
<evidence type="ECO:0000256" key="3">
    <source>
        <dbReference type="ARBA" id="ARBA00022701"/>
    </source>
</evidence>
<dbReference type="PRINTS" id="PR00380">
    <property type="entry name" value="KINESINHEAVY"/>
</dbReference>
<keyword evidence="8" id="KW-0206">Cytoskeleton</keyword>
<keyword evidence="3 10" id="KW-0493">Microtubule</keyword>
<dbReference type="InterPro" id="IPR019821">
    <property type="entry name" value="Kinesin_motor_CS"/>
</dbReference>
<keyword evidence="13" id="KW-1185">Reference proteome</keyword>
<feature type="domain" description="Kinesin motor" evidence="11">
    <location>
        <begin position="5"/>
        <end position="337"/>
    </location>
</feature>
<name>F0YR58_AURAN</name>
<organism evidence="13">
    <name type="scientific">Aureococcus anophagefferens</name>
    <name type="common">Harmful bloom alga</name>
    <dbReference type="NCBI Taxonomy" id="44056"/>
    <lineage>
        <taxon>Eukaryota</taxon>
        <taxon>Sar</taxon>
        <taxon>Stramenopiles</taxon>
        <taxon>Ochrophyta</taxon>
        <taxon>Pelagophyceae</taxon>
        <taxon>Pelagomonadales</taxon>
        <taxon>Pelagomonadaceae</taxon>
        <taxon>Aureococcus</taxon>
    </lineage>
</organism>
<evidence type="ECO:0000256" key="4">
    <source>
        <dbReference type="ARBA" id="ARBA00022741"/>
    </source>
</evidence>
<dbReference type="GeneID" id="20221583"/>
<feature type="binding site" evidence="9">
    <location>
        <begin position="92"/>
        <end position="99"/>
    </location>
    <ligand>
        <name>ATP</name>
        <dbReference type="ChEBI" id="CHEBI:30616"/>
    </ligand>
</feature>
<keyword evidence="5 9" id="KW-0067">ATP-binding</keyword>
<evidence type="ECO:0000256" key="7">
    <source>
        <dbReference type="ARBA" id="ARBA00023175"/>
    </source>
</evidence>
<evidence type="ECO:0000256" key="8">
    <source>
        <dbReference type="ARBA" id="ARBA00023212"/>
    </source>
</evidence>
<dbReference type="PROSITE" id="PS00411">
    <property type="entry name" value="KINESIN_MOTOR_1"/>
    <property type="match status" value="1"/>
</dbReference>
<proteinExistence type="inferred from homology"/>
<comment type="similarity">
    <text evidence="9 10">Belongs to the TRAFAC class myosin-kinesin ATPase superfamily. Kinesin family.</text>
</comment>
<dbReference type="GO" id="GO:0007018">
    <property type="term" value="P:microtubule-based movement"/>
    <property type="evidence" value="ECO:0007669"/>
    <property type="project" value="InterPro"/>
</dbReference>
<dbReference type="InterPro" id="IPR036961">
    <property type="entry name" value="Kinesin_motor_dom_sf"/>
</dbReference>
<keyword evidence="2" id="KW-0963">Cytoplasm</keyword>
<dbReference type="GO" id="GO:0005874">
    <property type="term" value="C:microtubule"/>
    <property type="evidence" value="ECO:0007669"/>
    <property type="project" value="UniProtKB-KW"/>
</dbReference>
<dbReference type="SUPFAM" id="SSF52540">
    <property type="entry name" value="P-loop containing nucleoside triphosphate hydrolases"/>
    <property type="match status" value="1"/>
</dbReference>
<dbReference type="GO" id="GO:0003777">
    <property type="term" value="F:microtubule motor activity"/>
    <property type="evidence" value="ECO:0007669"/>
    <property type="project" value="InterPro"/>
</dbReference>
<sequence>MPSESVKVVVRVRPLSRKEQQDGHVATTVAEEARGTITCTNPKADASDPPKSFTFDAVFAANCTQKSIYDKCGATVVEAVLNGYNGTIFAYGQTGAGKTFTMEGVPDPPELRGIIPNAFQHIFDKVAVAEEHQHFLVRASYLEIYNEEIRDLLSKEPKNRLDLKENVDSGVYVKDLTSFVVKSSHEIDQVMQAGKKNRSVGATLMNAGSSRSHAIFTIIVECAEVDEKRGEHIHVGKLNLVDLAGSERQAKTGATGDRLKEATKINLSLSALGNVISALVDGKSQHIPYRDSKLTRLLQDSLGGNTKTVMCANCGPAGYNFDETISTLRYANRAKNIKNKPKINEDPKDAMLREFQDEIKRLKEQLASQG</sequence>
<dbReference type="Gene3D" id="3.40.850.10">
    <property type="entry name" value="Kinesin motor domain"/>
    <property type="match status" value="1"/>
</dbReference>
<gene>
    <name evidence="12" type="ORF">AURANDRAFT_35282</name>
</gene>
<dbReference type="InterPro" id="IPR027417">
    <property type="entry name" value="P-loop_NTPase"/>
</dbReference>
<dbReference type="InParanoid" id="F0YR58"/>
<dbReference type="RefSeq" id="XP_009042900.1">
    <property type="nucleotide sequence ID" value="XM_009044652.1"/>
</dbReference>
<comment type="subcellular location">
    <subcellularLocation>
        <location evidence="1">Cytoplasm</location>
        <location evidence="1">Cytoskeleton</location>
    </subcellularLocation>
</comment>
<evidence type="ECO:0000313" key="13">
    <source>
        <dbReference type="Proteomes" id="UP000002729"/>
    </source>
</evidence>
<accession>F0YR58</accession>
<evidence type="ECO:0000256" key="6">
    <source>
        <dbReference type="ARBA" id="ARBA00023054"/>
    </source>
</evidence>
<dbReference type="KEGG" id="aaf:AURANDRAFT_35282"/>
<reference evidence="12 13" key="1">
    <citation type="journal article" date="2011" name="Proc. Natl. Acad. Sci. U.S.A.">
        <title>Niche of harmful alga Aureococcus anophagefferens revealed through ecogenomics.</title>
        <authorList>
            <person name="Gobler C.J."/>
            <person name="Berry D.L."/>
            <person name="Dyhrman S.T."/>
            <person name="Wilhelm S.W."/>
            <person name="Salamov A."/>
            <person name="Lobanov A.V."/>
            <person name="Zhang Y."/>
            <person name="Collier J.L."/>
            <person name="Wurch L.L."/>
            <person name="Kustka A.B."/>
            <person name="Dill B.D."/>
            <person name="Shah M."/>
            <person name="VerBerkmoes N.C."/>
            <person name="Kuo A."/>
            <person name="Terry A."/>
            <person name="Pangilinan J."/>
            <person name="Lindquist E.A."/>
            <person name="Lucas S."/>
            <person name="Paulsen I.T."/>
            <person name="Hattenrath-Lehmann T.K."/>
            <person name="Talmage S.C."/>
            <person name="Walker E.A."/>
            <person name="Koch F."/>
            <person name="Burson A.M."/>
            <person name="Marcoval M.A."/>
            <person name="Tang Y.Z."/>
            <person name="Lecleir G.R."/>
            <person name="Coyne K.J."/>
            <person name="Berg G.M."/>
            <person name="Bertrand E.M."/>
            <person name="Saito M.A."/>
            <person name="Gladyshev V.N."/>
            <person name="Grigoriev I.V."/>
        </authorList>
    </citation>
    <scope>NUCLEOTIDE SEQUENCE [LARGE SCALE GENOMIC DNA]</scope>
    <source>
        <strain evidence="13">CCMP 1984</strain>
    </source>
</reference>
<dbReference type="SMART" id="SM00129">
    <property type="entry name" value="KISc"/>
    <property type="match status" value="1"/>
</dbReference>
<evidence type="ECO:0000256" key="2">
    <source>
        <dbReference type="ARBA" id="ARBA00022490"/>
    </source>
</evidence>
<dbReference type="GO" id="GO:0005524">
    <property type="term" value="F:ATP binding"/>
    <property type="evidence" value="ECO:0007669"/>
    <property type="project" value="UniProtKB-UniRule"/>
</dbReference>
<dbReference type="OrthoDB" id="3176171at2759"/>
<dbReference type="Proteomes" id="UP000002729">
    <property type="component" value="Unassembled WGS sequence"/>
</dbReference>
<keyword evidence="4 9" id="KW-0547">Nucleotide-binding</keyword>
<dbReference type="EMBL" id="GL833556">
    <property type="protein sequence ID" value="EGB02401.1"/>
    <property type="molecule type" value="Genomic_DNA"/>
</dbReference>
<keyword evidence="6" id="KW-0175">Coiled coil</keyword>
<dbReference type="GO" id="GO:0008017">
    <property type="term" value="F:microtubule binding"/>
    <property type="evidence" value="ECO:0007669"/>
    <property type="project" value="InterPro"/>
</dbReference>
<dbReference type="PANTHER" id="PTHR47969:SF21">
    <property type="entry name" value="KINESIN-LIKE PROTEIN"/>
    <property type="match status" value="1"/>
</dbReference>
<dbReference type="InterPro" id="IPR027640">
    <property type="entry name" value="Kinesin-like_fam"/>
</dbReference>
<protein>
    <recommendedName>
        <fullName evidence="10">Kinesin-like protein</fullName>
    </recommendedName>
</protein>
<dbReference type="FunFam" id="3.40.850.10:FF:000029">
    <property type="entry name" value="Kinesin-like protein KIF17"/>
    <property type="match status" value="1"/>
</dbReference>
<feature type="non-terminal residue" evidence="12">
    <location>
        <position position="370"/>
    </location>
</feature>
<dbReference type="Pfam" id="PF00225">
    <property type="entry name" value="Kinesin"/>
    <property type="match status" value="1"/>
</dbReference>
<evidence type="ECO:0000256" key="10">
    <source>
        <dbReference type="RuleBase" id="RU000394"/>
    </source>
</evidence>
<dbReference type="PROSITE" id="PS50067">
    <property type="entry name" value="KINESIN_MOTOR_2"/>
    <property type="match status" value="1"/>
</dbReference>
<dbReference type="AlphaFoldDB" id="F0YR58"/>
<evidence type="ECO:0000256" key="9">
    <source>
        <dbReference type="PROSITE-ProRule" id="PRU00283"/>
    </source>
</evidence>
<dbReference type="InterPro" id="IPR001752">
    <property type="entry name" value="Kinesin_motor_dom"/>
</dbReference>
<dbReference type="PANTHER" id="PTHR47969">
    <property type="entry name" value="CHROMOSOME-ASSOCIATED KINESIN KIF4A-RELATED"/>
    <property type="match status" value="1"/>
</dbReference>